<evidence type="ECO:0008006" key="4">
    <source>
        <dbReference type="Google" id="ProtNLM"/>
    </source>
</evidence>
<dbReference type="Gene3D" id="1.10.1370.30">
    <property type="match status" value="1"/>
</dbReference>
<gene>
    <name evidence="2" type="ORF">HNV28_01755</name>
</gene>
<dbReference type="Proteomes" id="UP000533080">
    <property type="component" value="Unassembled WGS sequence"/>
</dbReference>
<evidence type="ECO:0000256" key="1">
    <source>
        <dbReference type="SAM" id="MobiDB-lite"/>
    </source>
</evidence>
<sequence length="736" mass="81535">MRVRPHGVGPFVLSGERSVPLSTKFRRSRVCLLPVLAALGCSTTPAMPSGTGTAALPGEASKAPPPASVPEKEPAAMTSTFDAAALKAELVTRHGEAQRARIERGVDQVAAMWRPEDGDLAAFVREQFLSDPNALDATFQRLERLFEQLDGHLYEIGRELQWYTDLDLGPLLPVEPLVAAYDPAAHVTSDLFRARVGFVVLLNFPLTTLAERVAQGPSWTRRQWAETRLAGRFNQRVPAEIQQASSRAIAAANLYIAEYNIWMHHLVDGQGRRPFPKGLRLISHWNLRDELKGDYSDAATGALKQRMIVQVMERIVTQTIPAAVIDNPRLDWDPFTNTVTVAPPQTVEADAPARTTKPDASPEPDTRYAHLLATFHAARQADPYVPVAPTRIARSFELGRELPEARVRALLTQVLESPLVPRVAKEIEARLGRKLEPQDLWYSGFNPGGKRRESELDALTRKRYPTAEAFAKDLPRILQGMGFTKAKAVWLAERIRVDASRGAGHAQPALRRGDFPRLRTRVEKGGMDYKGYNIAVHELGHNVEQVFSLYGVDHTLLAGVPNNAFTEALAFVFQSRDLELLGLGKPDAASERERVLGELWQTWERAGIALVDMSVWHWMYAHPDATPAQLREAVVGIARDVWNQYFAPVLGGEGSSLLAVYSHMISYPLYLPDYPLGHLIAFQIEEHLKRKGPLGAEFERMATYGSVTPDQWMIHATGAPVSAEPLLRAAEAALGR</sequence>
<proteinExistence type="predicted"/>
<feature type="region of interest" description="Disordered" evidence="1">
    <location>
        <begin position="43"/>
        <end position="73"/>
    </location>
</feature>
<organism evidence="2 3">
    <name type="scientific">Myxococcus xanthus</name>
    <dbReference type="NCBI Taxonomy" id="34"/>
    <lineage>
        <taxon>Bacteria</taxon>
        <taxon>Pseudomonadati</taxon>
        <taxon>Myxococcota</taxon>
        <taxon>Myxococcia</taxon>
        <taxon>Myxococcales</taxon>
        <taxon>Cystobacterineae</taxon>
        <taxon>Myxococcaceae</taxon>
        <taxon>Myxococcus</taxon>
    </lineage>
</organism>
<name>A0A7Y4IDI6_MYXXA</name>
<dbReference type="AlphaFoldDB" id="A0A7Y4IDI6"/>
<dbReference type="SUPFAM" id="SSF55486">
    <property type="entry name" value="Metalloproteases ('zincins'), catalytic domain"/>
    <property type="match status" value="1"/>
</dbReference>
<evidence type="ECO:0000313" key="2">
    <source>
        <dbReference type="EMBL" id="NOJ77094.1"/>
    </source>
</evidence>
<accession>A0A7Y4IDI6</accession>
<dbReference type="RefSeq" id="WP_171439627.1">
    <property type="nucleotide sequence ID" value="NZ_JABFNS010000016.1"/>
</dbReference>
<dbReference type="EMBL" id="JABFNT010000005">
    <property type="protein sequence ID" value="NOJ77094.1"/>
    <property type="molecule type" value="Genomic_DNA"/>
</dbReference>
<feature type="compositionally biased region" description="Polar residues" evidence="1">
    <location>
        <begin position="43"/>
        <end position="52"/>
    </location>
</feature>
<reference evidence="2 3" key="1">
    <citation type="submission" date="2020-05" db="EMBL/GenBank/DDBJ databases">
        <authorList>
            <person name="Whitworth D."/>
        </authorList>
    </citation>
    <scope>NUCLEOTIDE SEQUENCE [LARGE SCALE GENOMIC DNA]</scope>
    <source>
        <strain evidence="2 3">AM005</strain>
    </source>
</reference>
<evidence type="ECO:0000313" key="3">
    <source>
        <dbReference type="Proteomes" id="UP000533080"/>
    </source>
</evidence>
<comment type="caution">
    <text evidence="2">The sequence shown here is derived from an EMBL/GenBank/DDBJ whole genome shotgun (WGS) entry which is preliminary data.</text>
</comment>
<protein>
    <recommendedName>
        <fullName evidence="4">M3 family oligoendopeptidase</fullName>
    </recommendedName>
</protein>